<comment type="function">
    <text evidence="6">Catalyzes the reduction of dTDP-6-deoxy-L-lyxo-4-hexulose to yield dTDP-L-rhamnose.</text>
</comment>
<dbReference type="InterPro" id="IPR005913">
    <property type="entry name" value="dTDP_dehydrorham_reduct"/>
</dbReference>
<keyword evidence="6" id="KW-0560">Oxidoreductase</keyword>
<comment type="similarity">
    <text evidence="2 6">Belongs to the dTDP-4-dehydrorhamnose reductase family.</text>
</comment>
<sequence length="299" mass="33488">MIHDASSPLKTALIGANGMLAQMVRLEAPRQWDIVPLDLPDFDLTDREQVLETLTELQPDVIINCAAYTNVDGCESEQDIAFAVNGEGPKHLAEAALACDATLVHISTDYVFSGDKDEPYTEEDAPSPKSVYGQSKLAGEKAIVESGLDRFFIVRTSWLYGPGGKNFVETVLRLTAEREELRIVADQTGSPTMTRDLAQALFNLLATERYGIYHFSDEGACSWYDFACAIVELAKVSGMPVNARKIHPIRTEEFPLPAPRPRYSVFSKEKYRTVTRQEIPRWQDSLKDYFKIRSQVDES</sequence>
<dbReference type="PANTHER" id="PTHR10491">
    <property type="entry name" value="DTDP-4-DEHYDRORHAMNOSE REDUCTASE"/>
    <property type="match status" value="1"/>
</dbReference>
<reference evidence="8 9" key="1">
    <citation type="journal article" date="2015" name="Genome Announc.">
        <title>Genomes of Geoalkalibacter ferrihydriticus Z-0531T and Geoalkalibacter subterraneus Red1T, Two Haloalkaliphilic Metal-Reducing Deltaproteobacteria.</title>
        <authorList>
            <person name="Badalamenti J.P."/>
            <person name="Krajmalnik-Brown R."/>
            <person name="Torres C.I."/>
            <person name="Bond D.R."/>
        </authorList>
    </citation>
    <scope>NUCLEOTIDE SEQUENCE [LARGE SCALE GENOMIC DNA]</scope>
    <source>
        <strain evidence="8 9">Red1</strain>
    </source>
</reference>
<evidence type="ECO:0000256" key="2">
    <source>
        <dbReference type="ARBA" id="ARBA00010944"/>
    </source>
</evidence>
<comment type="catalytic activity">
    <reaction evidence="5">
        <text>dTDP-beta-L-rhamnose + NADP(+) = dTDP-4-dehydro-beta-L-rhamnose + NADPH + H(+)</text>
        <dbReference type="Rhea" id="RHEA:21796"/>
        <dbReference type="ChEBI" id="CHEBI:15378"/>
        <dbReference type="ChEBI" id="CHEBI:57510"/>
        <dbReference type="ChEBI" id="CHEBI:57783"/>
        <dbReference type="ChEBI" id="CHEBI:58349"/>
        <dbReference type="ChEBI" id="CHEBI:62830"/>
        <dbReference type="EC" id="1.1.1.133"/>
    </reaction>
</comment>
<feature type="domain" description="RmlD-like substrate binding" evidence="7">
    <location>
        <begin position="13"/>
        <end position="291"/>
    </location>
</feature>
<protein>
    <recommendedName>
        <fullName evidence="4 6">dTDP-4-dehydrorhamnose reductase</fullName>
        <ecNumber evidence="3 6">1.1.1.133</ecNumber>
    </recommendedName>
</protein>
<name>A0A0B5FSI0_9BACT</name>
<dbReference type="InterPro" id="IPR036291">
    <property type="entry name" value="NAD(P)-bd_dom_sf"/>
</dbReference>
<dbReference type="NCBIfam" id="TIGR01214">
    <property type="entry name" value="rmlD"/>
    <property type="match status" value="1"/>
</dbReference>
<evidence type="ECO:0000313" key="9">
    <source>
        <dbReference type="Proteomes" id="UP000035036"/>
    </source>
</evidence>
<dbReference type="PANTHER" id="PTHR10491:SF4">
    <property type="entry name" value="METHIONINE ADENOSYLTRANSFERASE 2 SUBUNIT BETA"/>
    <property type="match status" value="1"/>
</dbReference>
<dbReference type="GO" id="GO:0005829">
    <property type="term" value="C:cytosol"/>
    <property type="evidence" value="ECO:0007669"/>
    <property type="project" value="TreeGrafter"/>
</dbReference>
<evidence type="ECO:0000256" key="5">
    <source>
        <dbReference type="ARBA" id="ARBA00048200"/>
    </source>
</evidence>
<keyword evidence="6" id="KW-0521">NADP</keyword>
<dbReference type="Proteomes" id="UP000035036">
    <property type="component" value="Chromosome"/>
</dbReference>
<dbReference type="Gene3D" id="3.90.25.10">
    <property type="entry name" value="UDP-galactose 4-epimerase, domain 1"/>
    <property type="match status" value="1"/>
</dbReference>
<accession>A0A0B5FSI0</accession>
<dbReference type="AlphaFoldDB" id="A0A0B5FSI0"/>
<dbReference type="KEGG" id="gsb:GSUB_08200"/>
<dbReference type="GO" id="GO:0019305">
    <property type="term" value="P:dTDP-rhamnose biosynthetic process"/>
    <property type="evidence" value="ECO:0007669"/>
    <property type="project" value="UniProtKB-UniPathway"/>
</dbReference>
<dbReference type="UniPathway" id="UPA00124"/>
<dbReference type="CDD" id="cd05254">
    <property type="entry name" value="dTDP_HR_like_SDR_e"/>
    <property type="match status" value="1"/>
</dbReference>
<proteinExistence type="inferred from homology"/>
<dbReference type="HOGENOM" id="CLU_045518_1_0_7"/>
<dbReference type="EC" id="1.1.1.133" evidence="3 6"/>
<evidence type="ECO:0000256" key="6">
    <source>
        <dbReference type="RuleBase" id="RU364082"/>
    </source>
</evidence>
<evidence type="ECO:0000313" key="8">
    <source>
        <dbReference type="EMBL" id="AJF06536.1"/>
    </source>
</evidence>
<gene>
    <name evidence="8" type="ORF">GSUB_08200</name>
</gene>
<evidence type="ECO:0000259" key="7">
    <source>
        <dbReference type="Pfam" id="PF04321"/>
    </source>
</evidence>
<dbReference type="InterPro" id="IPR029903">
    <property type="entry name" value="RmlD-like-bd"/>
</dbReference>
<dbReference type="OrthoDB" id="9803892at2"/>
<organism evidence="8 9">
    <name type="scientific">Geoalkalibacter subterraneus</name>
    <dbReference type="NCBI Taxonomy" id="483547"/>
    <lineage>
        <taxon>Bacteria</taxon>
        <taxon>Pseudomonadati</taxon>
        <taxon>Thermodesulfobacteriota</taxon>
        <taxon>Desulfuromonadia</taxon>
        <taxon>Desulfuromonadales</taxon>
        <taxon>Geoalkalibacteraceae</taxon>
        <taxon>Geoalkalibacter</taxon>
    </lineage>
</organism>
<dbReference type="GO" id="GO:0008831">
    <property type="term" value="F:dTDP-4-dehydrorhamnose reductase activity"/>
    <property type="evidence" value="ECO:0007669"/>
    <property type="project" value="UniProtKB-EC"/>
</dbReference>
<dbReference type="RefSeq" id="WP_040200182.1">
    <property type="nucleotide sequence ID" value="NZ_CP010311.1"/>
</dbReference>
<evidence type="ECO:0000256" key="4">
    <source>
        <dbReference type="ARBA" id="ARBA00017099"/>
    </source>
</evidence>
<comment type="pathway">
    <text evidence="1 6">Carbohydrate biosynthesis; dTDP-L-rhamnose biosynthesis.</text>
</comment>
<dbReference type="Pfam" id="PF04321">
    <property type="entry name" value="RmlD_sub_bind"/>
    <property type="match status" value="1"/>
</dbReference>
<dbReference type="EMBL" id="CP010311">
    <property type="protein sequence ID" value="AJF06536.1"/>
    <property type="molecule type" value="Genomic_DNA"/>
</dbReference>
<dbReference type="Gene3D" id="3.40.50.720">
    <property type="entry name" value="NAD(P)-binding Rossmann-like Domain"/>
    <property type="match status" value="1"/>
</dbReference>
<evidence type="ECO:0000256" key="3">
    <source>
        <dbReference type="ARBA" id="ARBA00012929"/>
    </source>
</evidence>
<evidence type="ECO:0000256" key="1">
    <source>
        <dbReference type="ARBA" id="ARBA00004781"/>
    </source>
</evidence>
<dbReference type="STRING" id="483547.GSUB_08200"/>
<dbReference type="SUPFAM" id="SSF51735">
    <property type="entry name" value="NAD(P)-binding Rossmann-fold domains"/>
    <property type="match status" value="1"/>
</dbReference>
<keyword evidence="9" id="KW-1185">Reference proteome</keyword>
<dbReference type="FunFam" id="3.40.50.720:FF:000159">
    <property type="entry name" value="dTDP-4-dehydrorhamnose reductase"/>
    <property type="match status" value="1"/>
</dbReference>